<dbReference type="AlphaFoldDB" id="A0A401IYI6"/>
<keyword evidence="2" id="KW-1185">Reference proteome</keyword>
<reference evidence="1 2" key="1">
    <citation type="submission" date="2014-12" db="EMBL/GenBank/DDBJ databases">
        <title>Whole genome sequencing of Sphingobium xenophagum OW59.</title>
        <authorList>
            <person name="Ohta Y."/>
            <person name="Nishi S."/>
            <person name="Hatada Y."/>
        </authorList>
    </citation>
    <scope>NUCLEOTIDE SEQUENCE [LARGE SCALE GENOMIC DNA]</scope>
    <source>
        <strain evidence="1 2">OW59</strain>
    </source>
</reference>
<comment type="caution">
    <text evidence="1">The sequence shown here is derived from an EMBL/GenBank/DDBJ whole genome shotgun (WGS) entry which is preliminary data.</text>
</comment>
<dbReference type="RefSeq" id="WP_165418700.1">
    <property type="nucleotide sequence ID" value="NZ_BBQY01000001.1"/>
</dbReference>
<sequence>MSTTPASVILSRITEIEERYDADVLARHGALRDAYDHSIEKLEAVREALRSDPPPREVLTLAVAGSLARREAASISDLDLIIVTSPPRSGEIDVEAIKAWRNDFCDRLKIDRPNATGVFQEPICRNHITQLAGRADEPYGDIAKRVLFLLESDWIYNQDDYKALLGQVADAYSEDVTRDPRKNFVFLLNDVVRYFRSLCVNYEFNKADTDDGKWPIRNVKLRHSRVLMYFSMVATIGGLSREHSAQKIDALKALIDMEPLRRMYVAYQLATDMGYFRIAGAYNSFLHLLSQQTVREELQGVGYEDRYKSPVFSQLKANSDAISAELLRFYEARRRDWDDRFFEYMII</sequence>
<evidence type="ECO:0000313" key="2">
    <source>
        <dbReference type="Proteomes" id="UP000290975"/>
    </source>
</evidence>
<accession>A0A401IYI6</accession>
<gene>
    <name evidence="1" type="ORF">MBESOW_P0682</name>
</gene>
<dbReference type="Proteomes" id="UP000290975">
    <property type="component" value="Unassembled WGS sequence"/>
</dbReference>
<dbReference type="InterPro" id="IPR043519">
    <property type="entry name" value="NT_sf"/>
</dbReference>
<name>A0A401IYI6_SPHXE</name>
<organism evidence="1 2">
    <name type="scientific">Sphingobium xenophagum</name>
    <dbReference type="NCBI Taxonomy" id="121428"/>
    <lineage>
        <taxon>Bacteria</taxon>
        <taxon>Pseudomonadati</taxon>
        <taxon>Pseudomonadota</taxon>
        <taxon>Alphaproteobacteria</taxon>
        <taxon>Sphingomonadales</taxon>
        <taxon>Sphingomonadaceae</taxon>
        <taxon>Sphingobium</taxon>
    </lineage>
</organism>
<dbReference type="Gene3D" id="3.30.460.10">
    <property type="entry name" value="Beta Polymerase, domain 2"/>
    <property type="match status" value="1"/>
</dbReference>
<dbReference type="SUPFAM" id="SSF81301">
    <property type="entry name" value="Nucleotidyltransferase"/>
    <property type="match status" value="1"/>
</dbReference>
<evidence type="ECO:0000313" key="1">
    <source>
        <dbReference type="EMBL" id="GBH29428.1"/>
    </source>
</evidence>
<protein>
    <submittedName>
        <fullName evidence="1">Uncharacterized protein</fullName>
    </submittedName>
</protein>
<proteinExistence type="predicted"/>
<dbReference type="EMBL" id="BBQY01000001">
    <property type="protein sequence ID" value="GBH29428.1"/>
    <property type="molecule type" value="Genomic_DNA"/>
</dbReference>